<keyword evidence="3" id="KW-0489">Methyltransferase</keyword>
<comment type="catalytic activity">
    <reaction evidence="6">
        <text>N,N-dimethylethanolamine phosphate + S-adenosyl-L-methionine = phosphocholine + S-adenosyl-L-homocysteine + H(+)</text>
        <dbReference type="Rhea" id="RHEA:25325"/>
        <dbReference type="ChEBI" id="CHEBI:15378"/>
        <dbReference type="ChEBI" id="CHEBI:57856"/>
        <dbReference type="ChEBI" id="CHEBI:58641"/>
        <dbReference type="ChEBI" id="CHEBI:59789"/>
        <dbReference type="ChEBI" id="CHEBI:295975"/>
        <dbReference type="EC" id="2.1.1.103"/>
    </reaction>
    <physiologicalReaction direction="left-to-right" evidence="6">
        <dbReference type="Rhea" id="RHEA:25326"/>
    </physiologicalReaction>
</comment>
<comment type="pathway">
    <text evidence="1">Phospholipid metabolism; phosphatidylcholine biosynthesis.</text>
</comment>
<dbReference type="SUPFAM" id="SSF53335">
    <property type="entry name" value="S-adenosyl-L-methionine-dependent methyltransferases"/>
    <property type="match status" value="1"/>
</dbReference>
<dbReference type="Gene3D" id="3.40.50.150">
    <property type="entry name" value="Vaccinia Virus protein VP39"/>
    <property type="match status" value="1"/>
</dbReference>
<evidence type="ECO:0000259" key="8">
    <source>
        <dbReference type="Pfam" id="PF13847"/>
    </source>
</evidence>
<dbReference type="PANTHER" id="PTHR44307">
    <property type="entry name" value="PHOSPHOETHANOLAMINE METHYLTRANSFERASE"/>
    <property type="match status" value="1"/>
</dbReference>
<reference evidence="9" key="1">
    <citation type="submission" date="2020-04" db="EMBL/GenBank/DDBJ databases">
        <authorList>
            <person name="Alioto T."/>
            <person name="Alioto T."/>
            <person name="Gomez Garrido J."/>
        </authorList>
    </citation>
    <scope>NUCLEOTIDE SEQUENCE</scope>
    <source>
        <strain evidence="9">A484AB</strain>
    </source>
</reference>
<feature type="domain" description="Methyltransferase" evidence="8">
    <location>
        <begin position="2"/>
        <end position="132"/>
    </location>
</feature>
<dbReference type="AlphaFoldDB" id="A0A7D9J4F7"/>
<dbReference type="GO" id="GO:0000234">
    <property type="term" value="F:phosphoethanolamine N-methyltransferase activity"/>
    <property type="evidence" value="ECO:0007669"/>
    <property type="project" value="UniProtKB-EC"/>
</dbReference>
<evidence type="ECO:0000313" key="10">
    <source>
        <dbReference type="Proteomes" id="UP001152795"/>
    </source>
</evidence>
<evidence type="ECO:0000256" key="7">
    <source>
        <dbReference type="ARBA" id="ARBA00047841"/>
    </source>
</evidence>
<dbReference type="Pfam" id="PF13847">
    <property type="entry name" value="Methyltransf_31"/>
    <property type="match status" value="1"/>
</dbReference>
<evidence type="ECO:0000313" key="9">
    <source>
        <dbReference type="EMBL" id="CAB4021645.1"/>
    </source>
</evidence>
<dbReference type="PANTHER" id="PTHR44307:SF2">
    <property type="entry name" value="PHOSPHOETHANOLAMINE METHYLTRANSFERASE ISOFORM X1"/>
    <property type="match status" value="1"/>
</dbReference>
<keyword evidence="10" id="KW-1185">Reference proteome</keyword>
<dbReference type="OrthoDB" id="8300214at2759"/>
<dbReference type="InterPro" id="IPR025714">
    <property type="entry name" value="Methyltranfer_dom"/>
</dbReference>
<evidence type="ECO:0000256" key="3">
    <source>
        <dbReference type="ARBA" id="ARBA00022603"/>
    </source>
</evidence>
<dbReference type="CDD" id="cd02440">
    <property type="entry name" value="AdoMet_MTases"/>
    <property type="match status" value="1"/>
</dbReference>
<organism evidence="9 10">
    <name type="scientific">Paramuricea clavata</name>
    <name type="common">Red gorgonian</name>
    <name type="synonym">Violescent sea-whip</name>
    <dbReference type="NCBI Taxonomy" id="317549"/>
    <lineage>
        <taxon>Eukaryota</taxon>
        <taxon>Metazoa</taxon>
        <taxon>Cnidaria</taxon>
        <taxon>Anthozoa</taxon>
        <taxon>Octocorallia</taxon>
        <taxon>Malacalcyonacea</taxon>
        <taxon>Plexauridae</taxon>
        <taxon>Paramuricea</taxon>
    </lineage>
</organism>
<evidence type="ECO:0000256" key="4">
    <source>
        <dbReference type="ARBA" id="ARBA00022679"/>
    </source>
</evidence>
<name>A0A7D9J4F7_PARCT</name>
<accession>A0A7D9J4F7</accession>
<comment type="pathway">
    <text evidence="2">Lipid metabolism.</text>
</comment>
<gene>
    <name evidence="9" type="ORF">PACLA_8A066571</name>
</gene>
<dbReference type="GO" id="GO:0032259">
    <property type="term" value="P:methylation"/>
    <property type="evidence" value="ECO:0007669"/>
    <property type="project" value="UniProtKB-KW"/>
</dbReference>
<dbReference type="InterPro" id="IPR029063">
    <property type="entry name" value="SAM-dependent_MTases_sf"/>
</dbReference>
<dbReference type="EC" id="2.1.1.103" evidence="5"/>
<dbReference type="EMBL" id="CACRXK020011543">
    <property type="protein sequence ID" value="CAB4021645.1"/>
    <property type="molecule type" value="Genomic_DNA"/>
</dbReference>
<protein>
    <recommendedName>
        <fullName evidence="5">phosphoethanolamine N-methyltransferase</fullName>
        <ecNumber evidence="5">2.1.1.103</ecNumber>
    </recommendedName>
</protein>
<evidence type="ECO:0000256" key="5">
    <source>
        <dbReference type="ARBA" id="ARBA00035674"/>
    </source>
</evidence>
<keyword evidence="4" id="KW-0808">Transferase</keyword>
<sequence>MGTTAFYMAKTYGVFVTGIDVSSNQINLAMERANNEKNEQVHFEIGDVTRRNYKPNSFDVIYSKEVFLHVADQQSLIKSCYGWLKPGGRLLVTNYCSSGKSPASARFQSYVKERQYHLVDVKTFGKCFEEAGFDNVTARDTTDQFVKVLENELQTFQQNKDQFLQEFSLEDYYTIVNGWTDKLLRCSEGDLKSGEFLGIKPA</sequence>
<evidence type="ECO:0000256" key="1">
    <source>
        <dbReference type="ARBA" id="ARBA00004969"/>
    </source>
</evidence>
<proteinExistence type="predicted"/>
<evidence type="ECO:0000256" key="6">
    <source>
        <dbReference type="ARBA" id="ARBA00047619"/>
    </source>
</evidence>
<comment type="catalytic activity">
    <reaction evidence="7">
        <text>N-methylethanolamine phosphate + S-adenosyl-L-methionine = N,N-dimethylethanolamine phosphate + S-adenosyl-L-homocysteine + H(+)</text>
        <dbReference type="Rhea" id="RHEA:25321"/>
        <dbReference type="ChEBI" id="CHEBI:15378"/>
        <dbReference type="ChEBI" id="CHEBI:57781"/>
        <dbReference type="ChEBI" id="CHEBI:57856"/>
        <dbReference type="ChEBI" id="CHEBI:58641"/>
        <dbReference type="ChEBI" id="CHEBI:59789"/>
        <dbReference type="EC" id="2.1.1.103"/>
    </reaction>
    <physiologicalReaction direction="left-to-right" evidence="7">
        <dbReference type="Rhea" id="RHEA:25322"/>
    </physiologicalReaction>
</comment>
<evidence type="ECO:0000256" key="2">
    <source>
        <dbReference type="ARBA" id="ARBA00005189"/>
    </source>
</evidence>
<dbReference type="Proteomes" id="UP001152795">
    <property type="component" value="Unassembled WGS sequence"/>
</dbReference>
<comment type="caution">
    <text evidence="9">The sequence shown here is derived from an EMBL/GenBank/DDBJ whole genome shotgun (WGS) entry which is preliminary data.</text>
</comment>